<dbReference type="SUPFAM" id="SSF69593">
    <property type="entry name" value="Glycerol-3-phosphate (1)-acyltransferase"/>
    <property type="match status" value="1"/>
</dbReference>
<dbReference type="GO" id="GO:0006654">
    <property type="term" value="P:phosphatidic acid biosynthetic process"/>
    <property type="evidence" value="ECO:0007669"/>
    <property type="project" value="TreeGrafter"/>
</dbReference>
<dbReference type="EMBL" id="DVHN01000027">
    <property type="protein sequence ID" value="HIR87784.1"/>
    <property type="molecule type" value="Genomic_DNA"/>
</dbReference>
<evidence type="ECO:0000256" key="2">
    <source>
        <dbReference type="ARBA" id="ARBA00023315"/>
    </source>
</evidence>
<gene>
    <name evidence="4" type="ORF">IAC96_02425</name>
</gene>
<reference evidence="4" key="2">
    <citation type="journal article" date="2021" name="PeerJ">
        <title>Extensive microbial diversity within the chicken gut microbiome revealed by metagenomics and culture.</title>
        <authorList>
            <person name="Gilroy R."/>
            <person name="Ravi A."/>
            <person name="Getino M."/>
            <person name="Pursley I."/>
            <person name="Horton D.L."/>
            <person name="Alikhan N.F."/>
            <person name="Baker D."/>
            <person name="Gharbi K."/>
            <person name="Hall N."/>
            <person name="Watson M."/>
            <person name="Adriaenssens E.M."/>
            <person name="Foster-Nyarko E."/>
            <person name="Jarju S."/>
            <person name="Secka A."/>
            <person name="Antonio M."/>
            <person name="Oren A."/>
            <person name="Chaudhuri R.R."/>
            <person name="La Ragione R."/>
            <person name="Hildebrand F."/>
            <person name="Pallen M.J."/>
        </authorList>
    </citation>
    <scope>NUCLEOTIDE SEQUENCE</scope>
    <source>
        <strain evidence="4">ChiW13-3771</strain>
    </source>
</reference>
<dbReference type="InterPro" id="IPR002123">
    <property type="entry name" value="Plipid/glycerol_acylTrfase"/>
</dbReference>
<dbReference type="Proteomes" id="UP000824201">
    <property type="component" value="Unassembled WGS sequence"/>
</dbReference>
<evidence type="ECO:0000313" key="5">
    <source>
        <dbReference type="Proteomes" id="UP000824201"/>
    </source>
</evidence>
<dbReference type="PANTHER" id="PTHR10434">
    <property type="entry name" value="1-ACYL-SN-GLYCEROL-3-PHOSPHATE ACYLTRANSFERASE"/>
    <property type="match status" value="1"/>
</dbReference>
<proteinExistence type="predicted"/>
<evidence type="ECO:0000313" key="4">
    <source>
        <dbReference type="EMBL" id="HIR87784.1"/>
    </source>
</evidence>
<dbReference type="GO" id="GO:0003841">
    <property type="term" value="F:1-acylglycerol-3-phosphate O-acyltransferase activity"/>
    <property type="evidence" value="ECO:0007669"/>
    <property type="project" value="TreeGrafter"/>
</dbReference>
<protein>
    <submittedName>
        <fullName evidence="4">1-acyl-sn-glycerol-3-phosphate acyltransferase</fullName>
    </submittedName>
</protein>
<keyword evidence="1" id="KW-0808">Transferase</keyword>
<dbReference type="PANTHER" id="PTHR10434:SF66">
    <property type="entry name" value="PHOSPHOLIPID_GLYCEROL ACYLTRANSFERASE DOMAIN-CONTAINING PROTEIN"/>
    <property type="match status" value="1"/>
</dbReference>
<feature type="domain" description="Phospholipid/glycerol acyltransferase" evidence="3">
    <location>
        <begin position="70"/>
        <end position="185"/>
    </location>
</feature>
<dbReference type="SMART" id="SM00563">
    <property type="entry name" value="PlsC"/>
    <property type="match status" value="1"/>
</dbReference>
<organism evidence="4 5">
    <name type="scientific">Candidatus Fimimorpha faecalis</name>
    <dbReference type="NCBI Taxonomy" id="2840824"/>
    <lineage>
        <taxon>Bacteria</taxon>
        <taxon>Bacillati</taxon>
        <taxon>Bacillota</taxon>
        <taxon>Clostridia</taxon>
        <taxon>Eubacteriales</taxon>
        <taxon>Candidatus Fimimorpha</taxon>
    </lineage>
</organism>
<evidence type="ECO:0000259" key="3">
    <source>
        <dbReference type="SMART" id="SM00563"/>
    </source>
</evidence>
<sequence length="238" mass="28053">MKRILFMILRLFYIAPVYFWRLWWYSWHLERYDDDKCFAFLKDMTTRANKAGRVKIDVHGLENIPEQDGFIFFPNHQGLFDVLTFLESSPKKFRIVMKKEVANIVLVKQVRLLLRGLSIDREDVRASIKVIQQMTKEVKTGKNYLIFAEGTRSRNKNELLEFKGGSFKSAVNARCPIVPVALIDSYQSFDTNSIKPLTVQIHYLKPIPYEEYKGMKTTEIAEMVRERIQTVIHENEHK</sequence>
<dbReference type="Pfam" id="PF01553">
    <property type="entry name" value="Acyltransferase"/>
    <property type="match status" value="1"/>
</dbReference>
<accession>A0A9D1ECF5</accession>
<reference evidence="4" key="1">
    <citation type="submission" date="2020-10" db="EMBL/GenBank/DDBJ databases">
        <authorList>
            <person name="Gilroy R."/>
        </authorList>
    </citation>
    <scope>NUCLEOTIDE SEQUENCE</scope>
    <source>
        <strain evidence="4">ChiW13-3771</strain>
    </source>
</reference>
<keyword evidence="2 4" id="KW-0012">Acyltransferase</keyword>
<comment type="caution">
    <text evidence="4">The sequence shown here is derived from an EMBL/GenBank/DDBJ whole genome shotgun (WGS) entry which is preliminary data.</text>
</comment>
<evidence type="ECO:0000256" key="1">
    <source>
        <dbReference type="ARBA" id="ARBA00022679"/>
    </source>
</evidence>
<dbReference type="CDD" id="cd07989">
    <property type="entry name" value="LPLAT_AGPAT-like"/>
    <property type="match status" value="1"/>
</dbReference>
<dbReference type="AlphaFoldDB" id="A0A9D1ECF5"/>
<name>A0A9D1ECF5_9FIRM</name>